<dbReference type="AlphaFoldDB" id="B3S060"/>
<dbReference type="Proteomes" id="UP000009022">
    <property type="component" value="Unassembled WGS sequence"/>
</dbReference>
<dbReference type="InParanoid" id="B3S060"/>
<keyword evidence="4" id="KW-1185">Reference proteome</keyword>
<feature type="region of interest" description="Disordered" evidence="2">
    <location>
        <begin position="1"/>
        <end position="40"/>
    </location>
</feature>
<dbReference type="FunCoup" id="B3S060">
    <property type="interactions" value="1147"/>
</dbReference>
<organism evidence="3 4">
    <name type="scientific">Trichoplax adhaerens</name>
    <name type="common">Trichoplax reptans</name>
    <dbReference type="NCBI Taxonomy" id="10228"/>
    <lineage>
        <taxon>Eukaryota</taxon>
        <taxon>Metazoa</taxon>
        <taxon>Placozoa</taxon>
        <taxon>Uniplacotomia</taxon>
        <taxon>Trichoplacea</taxon>
        <taxon>Trichoplacidae</taxon>
        <taxon>Trichoplax</taxon>
    </lineage>
</organism>
<evidence type="ECO:0000313" key="4">
    <source>
        <dbReference type="Proteomes" id="UP000009022"/>
    </source>
</evidence>
<dbReference type="CTD" id="6754687"/>
<name>B3S060_TRIAD</name>
<dbReference type="InterPro" id="IPR029274">
    <property type="entry name" value="DUF4615"/>
</dbReference>
<dbReference type="STRING" id="10228.B3S060"/>
<comment type="similarity">
    <text evidence="1">Belongs to the UPF0488 family.</text>
</comment>
<evidence type="ECO:0000256" key="1">
    <source>
        <dbReference type="ARBA" id="ARBA00005707"/>
    </source>
</evidence>
<dbReference type="KEGG" id="tad:TRIADDRAFT_64036"/>
<dbReference type="OMA" id="AEELQWC"/>
<dbReference type="GeneID" id="6754687"/>
<evidence type="ECO:0000256" key="2">
    <source>
        <dbReference type="SAM" id="MobiDB-lite"/>
    </source>
</evidence>
<feature type="compositionally biased region" description="Polar residues" evidence="2">
    <location>
        <begin position="1"/>
        <end position="11"/>
    </location>
</feature>
<dbReference type="HOGENOM" id="CLU_1662260_0_0_1"/>
<dbReference type="RefSeq" id="XP_002113860.1">
    <property type="nucleotide sequence ID" value="XM_002113824.1"/>
</dbReference>
<dbReference type="PANTHER" id="PTHR13602:SF2">
    <property type="entry name" value="UPF0488 PROTEIN C8ORF33"/>
    <property type="match status" value="1"/>
</dbReference>
<dbReference type="Pfam" id="PF15393">
    <property type="entry name" value="DUF4615"/>
    <property type="match status" value="1"/>
</dbReference>
<dbReference type="PANTHER" id="PTHR13602">
    <property type="entry name" value="UPF0488 PROTEIN C8ORF33"/>
    <property type="match status" value="1"/>
</dbReference>
<dbReference type="PhylomeDB" id="B3S060"/>
<sequence length="177" mass="20177">MATSQKLSKTQARNRKRREEVKNSKKGNVTSANSAASTINGAENEGIEFEEELAWAIQQLELGIISNKDKKEAVEYSQKLLRILQSKKTPETKKKILLRQTFGDYKMKVKQSLLEQATASMKISQSSIKKINPEKKVGRVYRKSYTLQNANSGKNVDEKSTKDQAFKFNFLEENIEQ</sequence>
<feature type="compositionally biased region" description="Polar residues" evidence="2">
    <location>
        <begin position="26"/>
        <end position="38"/>
    </location>
</feature>
<reference evidence="3 4" key="1">
    <citation type="journal article" date="2008" name="Nature">
        <title>The Trichoplax genome and the nature of placozoans.</title>
        <authorList>
            <person name="Srivastava M."/>
            <person name="Begovic E."/>
            <person name="Chapman J."/>
            <person name="Putnam N.H."/>
            <person name="Hellsten U."/>
            <person name="Kawashima T."/>
            <person name="Kuo A."/>
            <person name="Mitros T."/>
            <person name="Salamov A."/>
            <person name="Carpenter M.L."/>
            <person name="Signorovitch A.Y."/>
            <person name="Moreno M.A."/>
            <person name="Kamm K."/>
            <person name="Grimwood J."/>
            <person name="Schmutz J."/>
            <person name="Shapiro H."/>
            <person name="Grigoriev I.V."/>
            <person name="Buss L.W."/>
            <person name="Schierwater B."/>
            <person name="Dellaporta S.L."/>
            <person name="Rokhsar D.S."/>
        </authorList>
    </citation>
    <scope>NUCLEOTIDE SEQUENCE [LARGE SCALE GENOMIC DNA]</scope>
    <source>
        <strain evidence="3 4">Grell-BS-1999</strain>
    </source>
</reference>
<gene>
    <name evidence="3" type="ORF">TRIADDRAFT_64036</name>
</gene>
<proteinExistence type="inferred from homology"/>
<evidence type="ECO:0000313" key="3">
    <source>
        <dbReference type="EMBL" id="EDV24334.1"/>
    </source>
</evidence>
<accession>B3S060</accession>
<dbReference type="EMBL" id="DS985246">
    <property type="protein sequence ID" value="EDV24334.1"/>
    <property type="molecule type" value="Genomic_DNA"/>
</dbReference>
<dbReference type="OrthoDB" id="20277at2759"/>
<protein>
    <submittedName>
        <fullName evidence="3">Uncharacterized protein</fullName>
    </submittedName>
</protein>